<accession>A0ABN9L3Q0</accession>
<reference evidence="2" key="1">
    <citation type="submission" date="2023-07" db="EMBL/GenBank/DDBJ databases">
        <authorList>
            <person name="Stuckert A."/>
        </authorList>
    </citation>
    <scope>NUCLEOTIDE SEQUENCE</scope>
</reference>
<dbReference type="PANTHER" id="PTHR12295">
    <property type="entry name" value="FURRY-RELATED"/>
    <property type="match status" value="1"/>
</dbReference>
<feature type="region of interest" description="Disordered" evidence="1">
    <location>
        <begin position="171"/>
        <end position="206"/>
    </location>
</feature>
<keyword evidence="3" id="KW-1185">Reference proteome</keyword>
<gene>
    <name evidence="2" type="ORF">RIMI_LOCUS5081745</name>
</gene>
<organism evidence="2 3">
    <name type="scientific">Ranitomeya imitator</name>
    <name type="common">mimic poison frog</name>
    <dbReference type="NCBI Taxonomy" id="111125"/>
    <lineage>
        <taxon>Eukaryota</taxon>
        <taxon>Metazoa</taxon>
        <taxon>Chordata</taxon>
        <taxon>Craniata</taxon>
        <taxon>Vertebrata</taxon>
        <taxon>Euteleostomi</taxon>
        <taxon>Amphibia</taxon>
        <taxon>Batrachia</taxon>
        <taxon>Anura</taxon>
        <taxon>Neobatrachia</taxon>
        <taxon>Hyloidea</taxon>
        <taxon>Dendrobatidae</taxon>
        <taxon>Dendrobatinae</taxon>
        <taxon>Ranitomeya</taxon>
    </lineage>
</organism>
<evidence type="ECO:0008006" key="4">
    <source>
        <dbReference type="Google" id="ProtNLM"/>
    </source>
</evidence>
<name>A0ABN9L3Q0_9NEOB</name>
<evidence type="ECO:0000313" key="2">
    <source>
        <dbReference type="EMBL" id="CAJ0932443.1"/>
    </source>
</evidence>
<dbReference type="PANTHER" id="PTHR12295:SF29">
    <property type="entry name" value="PROTEIN FURRY HOMOLOG"/>
    <property type="match status" value="1"/>
</dbReference>
<proteinExistence type="predicted"/>
<dbReference type="InterPro" id="IPR039867">
    <property type="entry name" value="Furry/Tao3/Mor2"/>
</dbReference>
<evidence type="ECO:0000256" key="1">
    <source>
        <dbReference type="SAM" id="MobiDB-lite"/>
    </source>
</evidence>
<feature type="compositionally biased region" description="Basic and acidic residues" evidence="1">
    <location>
        <begin position="194"/>
        <end position="206"/>
    </location>
</feature>
<dbReference type="Proteomes" id="UP001176940">
    <property type="component" value="Unassembled WGS sequence"/>
</dbReference>
<feature type="compositionally biased region" description="Low complexity" evidence="1">
    <location>
        <begin position="171"/>
        <end position="182"/>
    </location>
</feature>
<evidence type="ECO:0000313" key="3">
    <source>
        <dbReference type="Proteomes" id="UP001176940"/>
    </source>
</evidence>
<sequence length="364" mass="40437">MLTYLLPWLHNIELVDSRLLLPDSSPSTPEEVTDRDGEPVSTSGLKGNGWGSPEATSLVLNNLMYMTAKYADEVPGQEVENAWNALANNEKWSNNLRITLQFLISLCGVSSDTTLLPYIKKVAIYLCRNNTIQTMEELLFELQQTDPVNPIVQHCDNPPFYRFTASNKASAAPSGTTSSSNTVVAGQDGFPDLDDSRGAKDSDDRFGNVIRAHTRLESRYSNSSGGSYDDDKNDPVSPYISWMLNIVESNQPQPLPMPCNGGCWAPLVDYLPETITPRGPLHRCNIAVIFMTEMVVDHSLDHYRPEVFVHSRKLLLHLLIALSCNSNFSSIASVLLHAREINEAKTLTVQSSCHSEYPYTGKRN</sequence>
<protein>
    <recommendedName>
        <fullName evidence="4">Protein furry</fullName>
    </recommendedName>
</protein>
<comment type="caution">
    <text evidence="2">The sequence shown here is derived from an EMBL/GenBank/DDBJ whole genome shotgun (WGS) entry which is preliminary data.</text>
</comment>
<feature type="region of interest" description="Disordered" evidence="1">
    <location>
        <begin position="23"/>
        <end position="49"/>
    </location>
</feature>
<dbReference type="EMBL" id="CAUEEQ010008518">
    <property type="protein sequence ID" value="CAJ0932443.1"/>
    <property type="molecule type" value="Genomic_DNA"/>
</dbReference>